<evidence type="ECO:0000256" key="1">
    <source>
        <dbReference type="SAM" id="MobiDB-lite"/>
    </source>
</evidence>
<dbReference type="OrthoDB" id="1557914at2759"/>
<reference evidence="2" key="1">
    <citation type="submission" date="2019-11" db="EMBL/GenBank/DDBJ databases">
        <authorList>
            <person name="Liu Y."/>
            <person name="Hou J."/>
            <person name="Li T.-Q."/>
            <person name="Guan C.-H."/>
            <person name="Wu X."/>
            <person name="Wu H.-Z."/>
            <person name="Ling F."/>
            <person name="Zhang R."/>
            <person name="Shi X.-G."/>
            <person name="Ren J.-P."/>
            <person name="Chen E.-F."/>
            <person name="Sun J.-M."/>
        </authorList>
    </citation>
    <scope>NUCLEOTIDE SEQUENCE</scope>
    <source>
        <strain evidence="2">Adult_tree_wgs_1</strain>
        <tissue evidence="2">Leaves</tissue>
    </source>
</reference>
<organism evidence="2 3">
    <name type="scientific">Rhododendron simsii</name>
    <name type="common">Sims's rhododendron</name>
    <dbReference type="NCBI Taxonomy" id="118357"/>
    <lineage>
        <taxon>Eukaryota</taxon>
        <taxon>Viridiplantae</taxon>
        <taxon>Streptophyta</taxon>
        <taxon>Embryophyta</taxon>
        <taxon>Tracheophyta</taxon>
        <taxon>Spermatophyta</taxon>
        <taxon>Magnoliopsida</taxon>
        <taxon>eudicotyledons</taxon>
        <taxon>Gunneridae</taxon>
        <taxon>Pentapetalae</taxon>
        <taxon>asterids</taxon>
        <taxon>Ericales</taxon>
        <taxon>Ericaceae</taxon>
        <taxon>Ericoideae</taxon>
        <taxon>Rhodoreae</taxon>
        <taxon>Rhododendron</taxon>
    </lineage>
</organism>
<evidence type="ECO:0000313" key="2">
    <source>
        <dbReference type="EMBL" id="KAF7139301.1"/>
    </source>
</evidence>
<dbReference type="AlphaFoldDB" id="A0A834GU76"/>
<protein>
    <submittedName>
        <fullName evidence="2">Uncharacterized protein</fullName>
    </submittedName>
</protein>
<sequence>MEEQDDPFASLTKRCKPTPSQEEILKTCPFSRQSEVFPADSDDGVVSPSSEPFGIPVDPTGIVMVSPPEEFQTPQEDSLPAASSEDQRPPPPTAVDGGGENLSLFCAVAERAVDLGKDSDDMLGFSWTEVVDGVGDSSNGVDGVLGGFDATTAGKEAVITERTSRVDDDAVMTEVVDLEVEELGEDNVFVDLPLRETEVDDRIALSGGDGVVKNGNGDLGRKNIEDLDKFRYVGPSGVVNRKVAGGVGGRRELPPSIKKGANVAGEEMGQWNLAAKDKIFKGLLDALKMVAGQLDGGGSEEEEEVDFLETAKRRGMTLPRPRRILRNPSVNIDFEVLHTESSDISRVHLEKVFLSHLPVPGDSDADWAGDGIDRKSITGNKLYCAISGLDAKQ</sequence>
<dbReference type="EMBL" id="WJXA01000007">
    <property type="protein sequence ID" value="KAF7139301.1"/>
    <property type="molecule type" value="Genomic_DNA"/>
</dbReference>
<name>A0A834GU76_RHOSS</name>
<dbReference type="PANTHER" id="PTHR38221">
    <property type="entry name" value="BNAA04G14260D PROTEIN"/>
    <property type="match status" value="1"/>
</dbReference>
<dbReference type="PANTHER" id="PTHR38221:SF1">
    <property type="entry name" value="OVULE PROTEIN"/>
    <property type="match status" value="1"/>
</dbReference>
<comment type="caution">
    <text evidence="2">The sequence shown here is derived from an EMBL/GenBank/DDBJ whole genome shotgun (WGS) entry which is preliminary data.</text>
</comment>
<evidence type="ECO:0000313" key="3">
    <source>
        <dbReference type="Proteomes" id="UP000626092"/>
    </source>
</evidence>
<gene>
    <name evidence="2" type="ORF">RHSIM_Rhsim07G0119100</name>
</gene>
<proteinExistence type="predicted"/>
<feature type="region of interest" description="Disordered" evidence="1">
    <location>
        <begin position="1"/>
        <end position="99"/>
    </location>
</feature>
<dbReference type="Proteomes" id="UP000626092">
    <property type="component" value="Unassembled WGS sequence"/>
</dbReference>
<accession>A0A834GU76</accession>
<keyword evidence="3" id="KW-1185">Reference proteome</keyword>